<dbReference type="InterPro" id="IPR003374">
    <property type="entry name" value="ApbE-like_sf"/>
</dbReference>
<dbReference type="Proteomes" id="UP000293638">
    <property type="component" value="Unassembled WGS sequence"/>
</dbReference>
<evidence type="ECO:0000313" key="1">
    <source>
        <dbReference type="EMBL" id="RZS89962.1"/>
    </source>
</evidence>
<gene>
    <name evidence="1" type="ORF">EV189_1744</name>
</gene>
<dbReference type="EMBL" id="SGXD01000002">
    <property type="protein sequence ID" value="RZS89962.1"/>
    <property type="molecule type" value="Genomic_DNA"/>
</dbReference>
<dbReference type="SUPFAM" id="SSF143631">
    <property type="entry name" value="ApbE-like"/>
    <property type="match status" value="1"/>
</dbReference>
<evidence type="ECO:0008006" key="3">
    <source>
        <dbReference type="Google" id="ProtNLM"/>
    </source>
</evidence>
<dbReference type="AlphaFoldDB" id="A0A4Q7NU75"/>
<organism evidence="1 2">
    <name type="scientific">Motilibacter rhizosphaerae</name>
    <dbReference type="NCBI Taxonomy" id="598652"/>
    <lineage>
        <taxon>Bacteria</taxon>
        <taxon>Bacillati</taxon>
        <taxon>Actinomycetota</taxon>
        <taxon>Actinomycetes</taxon>
        <taxon>Motilibacterales</taxon>
        <taxon>Motilibacteraceae</taxon>
        <taxon>Motilibacter</taxon>
    </lineage>
</organism>
<sequence>MDLVVLVPPERPVRQPASCYFLVRGVDVSVKVDDARWLPRARRLARQSLLSAETATCASYDSELVRLRATGARGVPVSPVLADVLRSLVGARELTGGGLRGGRASAVAAGSPTASCGGAAWPRAADPWAGIDVAEGSATVPAGRSLEVPALAAAVAAARAATEVLQVLGTGAYVVIGGTAAARGLALPPVVWGLEVPPGGTVSRVAGSASSPWSEAVVAWSGPESAALAQAAHSWGTEAPQRLHALGARARLSGPGGEVLVA</sequence>
<name>A0A4Q7NU75_9ACTN</name>
<keyword evidence="2" id="KW-1185">Reference proteome</keyword>
<comment type="caution">
    <text evidence="1">The sequence shown here is derived from an EMBL/GenBank/DDBJ whole genome shotgun (WGS) entry which is preliminary data.</text>
</comment>
<evidence type="ECO:0000313" key="2">
    <source>
        <dbReference type="Proteomes" id="UP000293638"/>
    </source>
</evidence>
<reference evidence="1 2" key="1">
    <citation type="submission" date="2019-02" db="EMBL/GenBank/DDBJ databases">
        <title>Genomic Encyclopedia of Type Strains, Phase IV (KMG-IV): sequencing the most valuable type-strain genomes for metagenomic binning, comparative biology and taxonomic classification.</title>
        <authorList>
            <person name="Goeker M."/>
        </authorList>
    </citation>
    <scope>NUCLEOTIDE SEQUENCE [LARGE SCALE GENOMIC DNA]</scope>
    <source>
        <strain evidence="1 2">DSM 45622</strain>
    </source>
</reference>
<dbReference type="RefSeq" id="WP_130492487.1">
    <property type="nucleotide sequence ID" value="NZ_SGXD01000002.1"/>
</dbReference>
<accession>A0A4Q7NU75</accession>
<protein>
    <recommendedName>
        <fullName evidence="3">FAD:protein FMN transferase</fullName>
    </recommendedName>
</protein>
<proteinExistence type="predicted"/>